<proteinExistence type="predicted"/>
<dbReference type="PROSITE" id="PS50118">
    <property type="entry name" value="HMG_BOX_2"/>
    <property type="match status" value="1"/>
</dbReference>
<sequence>MLFPCSILSSHLQPVSSLLYPSNFLFFMSGRRKAMPTRLLESVETFYPVATVESIPCTSSANGVQTVKGTLLITEPTKPMNISTEELILDDIVKQEEITNHRTMREFTSASSPRRQVDSLKSDTSSISEHTSTSGSTGVTDIPDILAQTEHGCRVLIDGHALREVLNSVDTYDGKLDLVQDLIRQLKAVKERLSCGEIHISKEDIEETSLKDTDELVTEVKEQNCFQKMSTGNLDELMLRQQYLIQQQQNQQRLLAMASALHAAQHSSAVRLSCMLPSATTYGQFLNGTALGNDCGVLTAATMLSQSVSNRMNNVSNHLGTTGNDCADRNGCETPLNLSKVKLKSPTDHSKAHKVALFSSNTNSKKPSSPSEQQILNRLPCSSISHSFASETSAFSSHSPGSSGESTPGGVVTSESIPARIPAKSPNHIKRPMNAFMVWARDERRKILKACPDMHNSNISKILGSRWKAMSNIEKQPYYEEQSRLSKLHMEQHPDYRYRPRPKRTCVVDGRKVRINEYKNLMRSKTTANLPGTTGCTSGTSEWSSDVDQCGTAVSPRSGSSQFLTVKSNPLTISTSTAVILPENNSGTSTRPRSFSSVDFTSLSGGAVFTDLAHHHHCHMLQTAE</sequence>
<feature type="domain" description="HMG box" evidence="7">
    <location>
        <begin position="429"/>
        <end position="497"/>
    </location>
</feature>
<keyword evidence="4 5" id="KW-0539">Nucleus</keyword>
<feature type="compositionally biased region" description="Low complexity" evidence="6">
    <location>
        <begin position="396"/>
        <end position="413"/>
    </location>
</feature>
<dbReference type="GO" id="GO:0000981">
    <property type="term" value="F:DNA-binding transcription factor activity, RNA polymerase II-specific"/>
    <property type="evidence" value="ECO:0007669"/>
    <property type="project" value="TreeGrafter"/>
</dbReference>
<dbReference type="InterPro" id="IPR036910">
    <property type="entry name" value="HMG_box_dom_sf"/>
</dbReference>
<dbReference type="PANTHER" id="PTHR45789:SF2">
    <property type="entry name" value="FI18025P1"/>
    <property type="match status" value="1"/>
</dbReference>
<keyword evidence="3" id="KW-0804">Transcription</keyword>
<dbReference type="WBParaSite" id="mrna-Wban_00455">
    <property type="protein sequence ID" value="mrna-Wban_00455"/>
    <property type="gene ID" value="Wban_00455"/>
</dbReference>
<evidence type="ECO:0000313" key="9">
    <source>
        <dbReference type="WBParaSite" id="mrna-Wban_00455"/>
    </source>
</evidence>
<feature type="compositionally biased region" description="Low complexity" evidence="6">
    <location>
        <begin position="122"/>
        <end position="141"/>
    </location>
</feature>
<dbReference type="GO" id="GO:0000978">
    <property type="term" value="F:RNA polymerase II cis-regulatory region sequence-specific DNA binding"/>
    <property type="evidence" value="ECO:0007669"/>
    <property type="project" value="TreeGrafter"/>
</dbReference>
<feature type="region of interest" description="Disordered" evidence="6">
    <location>
        <begin position="392"/>
        <end position="413"/>
    </location>
</feature>
<dbReference type="InterPro" id="IPR051356">
    <property type="entry name" value="SOX/SOX-like_TF"/>
</dbReference>
<dbReference type="Proteomes" id="UP000093561">
    <property type="component" value="Unassembled WGS sequence"/>
</dbReference>
<keyword evidence="2 5" id="KW-0238">DNA-binding</keyword>
<feature type="region of interest" description="Disordered" evidence="6">
    <location>
        <begin position="106"/>
        <end position="141"/>
    </location>
</feature>
<dbReference type="SUPFAM" id="SSF47095">
    <property type="entry name" value="HMG-box"/>
    <property type="match status" value="1"/>
</dbReference>
<dbReference type="Gene3D" id="1.10.30.10">
    <property type="entry name" value="High mobility group box domain"/>
    <property type="match status" value="1"/>
</dbReference>
<reference evidence="8" key="1">
    <citation type="submission" date="2015-03" db="EMBL/GenBank/DDBJ databases">
        <title>Wuchereria bancrofti Genome Sequencing Papua New Guinea Strain.</title>
        <authorList>
            <person name="Small S.T."/>
            <person name="Serre D."/>
            <person name="Zimmerman P.A."/>
        </authorList>
    </citation>
    <scope>NUCLEOTIDE SEQUENCE [LARGE SCALE GENOMIC DNA]</scope>
    <source>
        <strain evidence="8">pt0022</strain>
    </source>
</reference>
<dbReference type="FunFam" id="1.10.30.10:FF:000003">
    <property type="entry name" value="Putative transcription factor SOX-6"/>
    <property type="match status" value="1"/>
</dbReference>
<dbReference type="GO" id="GO:0005634">
    <property type="term" value="C:nucleus"/>
    <property type="evidence" value="ECO:0007669"/>
    <property type="project" value="UniProtKB-UniRule"/>
</dbReference>
<reference evidence="9" key="3">
    <citation type="submission" date="2024-02" db="UniProtKB">
        <authorList>
            <consortium name="WormBaseParasite"/>
        </authorList>
    </citation>
    <scope>IDENTIFICATION</scope>
    <source>
        <strain evidence="9">pt0022</strain>
    </source>
</reference>
<dbReference type="InterPro" id="IPR009071">
    <property type="entry name" value="HMG_box_dom"/>
</dbReference>
<dbReference type="Pfam" id="PF00505">
    <property type="entry name" value="HMG_box"/>
    <property type="match status" value="1"/>
</dbReference>
<evidence type="ECO:0000256" key="2">
    <source>
        <dbReference type="ARBA" id="ARBA00023125"/>
    </source>
</evidence>
<evidence type="ECO:0000256" key="6">
    <source>
        <dbReference type="SAM" id="MobiDB-lite"/>
    </source>
</evidence>
<protein>
    <submittedName>
        <fullName evidence="9">HMG box family protein</fullName>
    </submittedName>
</protein>
<evidence type="ECO:0000256" key="5">
    <source>
        <dbReference type="PROSITE-ProRule" id="PRU00267"/>
    </source>
</evidence>
<feature type="DNA-binding region" description="HMG box" evidence="5">
    <location>
        <begin position="429"/>
        <end position="497"/>
    </location>
</feature>
<evidence type="ECO:0000256" key="3">
    <source>
        <dbReference type="ARBA" id="ARBA00023163"/>
    </source>
</evidence>
<dbReference type="CDD" id="cd22042">
    <property type="entry name" value="HMG-box_EGL13-like"/>
    <property type="match status" value="1"/>
</dbReference>
<reference evidence="8" key="2">
    <citation type="journal article" date="2016" name="Mol. Ecol.">
        <title>Population genomics of the filarial nematode parasite Wuchereria bancrofti from mosquitoes.</title>
        <authorList>
            <person name="Small S.T."/>
            <person name="Reimer L.J."/>
            <person name="Tisch D.J."/>
            <person name="King C.L."/>
            <person name="Christensen B.M."/>
            <person name="Siba P.M."/>
            <person name="Kazura J.W."/>
            <person name="Serre D."/>
            <person name="Zimmerman P.A."/>
        </authorList>
    </citation>
    <scope>NUCLEOTIDE SEQUENCE</scope>
    <source>
        <strain evidence="8">pt0022</strain>
    </source>
</reference>
<name>A0AAF5RT40_WUCBA</name>
<organism evidence="8 9">
    <name type="scientific">Wuchereria bancrofti</name>
    <dbReference type="NCBI Taxonomy" id="6293"/>
    <lineage>
        <taxon>Eukaryota</taxon>
        <taxon>Metazoa</taxon>
        <taxon>Ecdysozoa</taxon>
        <taxon>Nematoda</taxon>
        <taxon>Chromadorea</taxon>
        <taxon>Rhabditida</taxon>
        <taxon>Spirurina</taxon>
        <taxon>Spiruromorpha</taxon>
        <taxon>Filarioidea</taxon>
        <taxon>Onchocercidae</taxon>
        <taxon>Wuchereria</taxon>
    </lineage>
</organism>
<evidence type="ECO:0000256" key="1">
    <source>
        <dbReference type="ARBA" id="ARBA00023015"/>
    </source>
</evidence>
<dbReference type="SMART" id="SM00398">
    <property type="entry name" value="HMG"/>
    <property type="match status" value="1"/>
</dbReference>
<dbReference type="GO" id="GO:0045165">
    <property type="term" value="P:cell fate commitment"/>
    <property type="evidence" value="ECO:0007669"/>
    <property type="project" value="TreeGrafter"/>
</dbReference>
<evidence type="ECO:0000256" key="4">
    <source>
        <dbReference type="ARBA" id="ARBA00023242"/>
    </source>
</evidence>
<keyword evidence="1" id="KW-0805">Transcription regulation</keyword>
<evidence type="ECO:0000313" key="8">
    <source>
        <dbReference type="Proteomes" id="UP000093561"/>
    </source>
</evidence>
<dbReference type="PANTHER" id="PTHR45789">
    <property type="entry name" value="FI18025P1"/>
    <property type="match status" value="1"/>
</dbReference>
<accession>A0AAF5RT40</accession>
<dbReference type="AlphaFoldDB" id="A0AAF5RT40"/>
<evidence type="ECO:0000259" key="7">
    <source>
        <dbReference type="PROSITE" id="PS50118"/>
    </source>
</evidence>